<dbReference type="InterPro" id="IPR022676">
    <property type="entry name" value="NMT_N"/>
</dbReference>
<proteinExistence type="inferred from homology"/>
<dbReference type="Gene3D" id="3.40.630.170">
    <property type="match status" value="1"/>
</dbReference>
<feature type="transmembrane region" description="Helical" evidence="6">
    <location>
        <begin position="5"/>
        <end position="20"/>
    </location>
</feature>
<evidence type="ECO:0000259" key="7">
    <source>
        <dbReference type="Pfam" id="PF01233"/>
    </source>
</evidence>
<accession>A0A6C0LYC3</accession>
<keyword evidence="3" id="KW-0808">Transferase</keyword>
<protein>
    <recommendedName>
        <fullName evidence="2">glycylpeptide N-tetradecanoyltransferase</fullName>
        <ecNumber evidence="2">2.3.1.97</ecNumber>
    </recommendedName>
    <alternativeName>
        <fullName evidence="5">Myristoyl-CoA:protein N-myristoyltransferase</fullName>
    </alternativeName>
</protein>
<name>A0A6C0LYC3_9ZZZZ</name>
<evidence type="ECO:0000256" key="5">
    <source>
        <dbReference type="ARBA" id="ARBA00031242"/>
    </source>
</evidence>
<keyword evidence="6" id="KW-0472">Membrane</keyword>
<keyword evidence="6" id="KW-0812">Transmembrane</keyword>
<dbReference type="GO" id="GO:0005737">
    <property type="term" value="C:cytoplasm"/>
    <property type="evidence" value="ECO:0007669"/>
    <property type="project" value="TreeGrafter"/>
</dbReference>
<dbReference type="SUPFAM" id="SSF55729">
    <property type="entry name" value="Acyl-CoA N-acyltransferases (Nat)"/>
    <property type="match status" value="1"/>
</dbReference>
<evidence type="ECO:0000256" key="3">
    <source>
        <dbReference type="ARBA" id="ARBA00022679"/>
    </source>
</evidence>
<dbReference type="InterPro" id="IPR000903">
    <property type="entry name" value="NMT"/>
</dbReference>
<organism evidence="8">
    <name type="scientific">viral metagenome</name>
    <dbReference type="NCBI Taxonomy" id="1070528"/>
    <lineage>
        <taxon>unclassified sequences</taxon>
        <taxon>metagenomes</taxon>
        <taxon>organismal metagenomes</taxon>
    </lineage>
</organism>
<dbReference type="PANTHER" id="PTHR11377:SF5">
    <property type="entry name" value="GLYCYLPEPTIDE N-TETRADECANOYLTRANSFERASE"/>
    <property type="match status" value="1"/>
</dbReference>
<reference evidence="8" key="1">
    <citation type="journal article" date="2020" name="Nature">
        <title>Giant virus diversity and host interactions through global metagenomics.</title>
        <authorList>
            <person name="Schulz F."/>
            <person name="Roux S."/>
            <person name="Paez-Espino D."/>
            <person name="Jungbluth S."/>
            <person name="Walsh D.A."/>
            <person name="Denef V.J."/>
            <person name="McMahon K.D."/>
            <person name="Konstantinidis K.T."/>
            <person name="Eloe-Fadrosh E.A."/>
            <person name="Kyrpides N.C."/>
            <person name="Woyke T."/>
        </authorList>
    </citation>
    <scope>NUCLEOTIDE SEQUENCE</scope>
    <source>
        <strain evidence="8">GVMAG-S-1017745-26</strain>
    </source>
</reference>
<dbReference type="EC" id="2.3.1.97" evidence="2"/>
<dbReference type="PANTHER" id="PTHR11377">
    <property type="entry name" value="N-MYRISTOYL TRANSFERASE"/>
    <property type="match status" value="1"/>
</dbReference>
<keyword evidence="4" id="KW-0012">Acyltransferase</keyword>
<sequence length="361" mass="43281">MITFYIVILLIIFLYYYFYIQKKKTIHKFWDNQPVSRNNITLKTGIISSTPFFKIKMNKDYKLTYLNPRNSSKQIVNFINTHFSKSYQYTENFLINTLGYNKKGYNVGLFYKNSLIGFIHSKPVTLSIKNDLINLYYVDYLCIHNEFRNRNLAAILISKLINDHHDKSKCFIFKKDKYQLPFNYITSSNYYYLELGSIHSKIENINVGNSISYCDKNNLTELYQFIITESKTHECYQYFNEKEFIELYSNSSKKIIIERNNKKEICGYLIYINIVFRSNSDFTKTVDIENMFLMKNSGLFDFLIKECNDKKIKIISCLDISKNNYIINKYQMNKSFPIFYHMYNYHISNKILKKNLCFNYL</sequence>
<comment type="similarity">
    <text evidence="1">Belongs to the NMT family.</text>
</comment>
<evidence type="ECO:0000256" key="6">
    <source>
        <dbReference type="SAM" id="Phobius"/>
    </source>
</evidence>
<evidence type="ECO:0000256" key="4">
    <source>
        <dbReference type="ARBA" id="ARBA00023315"/>
    </source>
</evidence>
<dbReference type="EMBL" id="MN740588">
    <property type="protein sequence ID" value="QHU35380.1"/>
    <property type="molecule type" value="Genomic_DNA"/>
</dbReference>
<evidence type="ECO:0000256" key="2">
    <source>
        <dbReference type="ARBA" id="ARBA00012923"/>
    </source>
</evidence>
<evidence type="ECO:0000256" key="1">
    <source>
        <dbReference type="ARBA" id="ARBA00009469"/>
    </source>
</evidence>
<dbReference type="InterPro" id="IPR016181">
    <property type="entry name" value="Acyl_CoA_acyltransferase"/>
</dbReference>
<evidence type="ECO:0000313" key="8">
    <source>
        <dbReference type="EMBL" id="QHU35380.1"/>
    </source>
</evidence>
<dbReference type="GO" id="GO:0004379">
    <property type="term" value="F:glycylpeptide N-tetradecanoyltransferase activity"/>
    <property type="evidence" value="ECO:0007669"/>
    <property type="project" value="UniProtKB-EC"/>
</dbReference>
<feature type="domain" description="Glycylpeptide N-tetradecanoyltransferase N-terminal" evidence="7">
    <location>
        <begin position="58"/>
        <end position="160"/>
    </location>
</feature>
<keyword evidence="6" id="KW-1133">Transmembrane helix</keyword>
<dbReference type="AlphaFoldDB" id="A0A6C0LYC3"/>
<dbReference type="Pfam" id="PF01233">
    <property type="entry name" value="NMT"/>
    <property type="match status" value="1"/>
</dbReference>